<dbReference type="OrthoDB" id="194468at2759"/>
<evidence type="ECO:0000256" key="3">
    <source>
        <dbReference type="ARBA" id="ARBA00022833"/>
    </source>
</evidence>
<dbReference type="InterPro" id="IPR050287">
    <property type="entry name" value="MTA/SAH_deaminase"/>
</dbReference>
<dbReference type="SUPFAM" id="SSF51338">
    <property type="entry name" value="Composite domain of metallo-dependent hydrolases"/>
    <property type="match status" value="1"/>
</dbReference>
<dbReference type="EMBL" id="CDSF01000084">
    <property type="protein sequence ID" value="CEO98447.1"/>
    <property type="molecule type" value="Genomic_DNA"/>
</dbReference>
<dbReference type="GO" id="GO:0046872">
    <property type="term" value="F:metal ion binding"/>
    <property type="evidence" value="ECO:0007669"/>
    <property type="project" value="UniProtKB-KW"/>
</dbReference>
<keyword evidence="2" id="KW-0378">Hydrolase</keyword>
<dbReference type="Gene3D" id="3.20.20.140">
    <property type="entry name" value="Metal-dependent hydrolases"/>
    <property type="match status" value="1"/>
</dbReference>
<keyword evidence="3" id="KW-0862">Zinc</keyword>
<dbReference type="SUPFAM" id="SSF51556">
    <property type="entry name" value="Metallo-dependent hydrolases"/>
    <property type="match status" value="1"/>
</dbReference>
<name>A0A0G4IT91_PLABS</name>
<dbReference type="STRING" id="37360.A0A0G4IT91"/>
<dbReference type="Proteomes" id="UP000039324">
    <property type="component" value="Unassembled WGS sequence"/>
</dbReference>
<dbReference type="Pfam" id="PF01979">
    <property type="entry name" value="Amidohydro_1"/>
    <property type="match status" value="1"/>
</dbReference>
<dbReference type="PANTHER" id="PTHR43794">
    <property type="entry name" value="AMINOHYDROLASE SSNA-RELATED"/>
    <property type="match status" value="1"/>
</dbReference>
<reference evidence="5 6" key="1">
    <citation type="submission" date="2015-02" db="EMBL/GenBank/DDBJ databases">
        <authorList>
            <person name="Chooi Y.-H."/>
        </authorList>
    </citation>
    <scope>NUCLEOTIDE SEQUENCE [LARGE SCALE GENOMIC DNA]</scope>
    <source>
        <strain evidence="5">E3</strain>
    </source>
</reference>
<dbReference type="NCBIfam" id="NF006549">
    <property type="entry name" value="PRK09045.1"/>
    <property type="match status" value="1"/>
</dbReference>
<evidence type="ECO:0000313" key="5">
    <source>
        <dbReference type="EMBL" id="CEO98447.1"/>
    </source>
</evidence>
<keyword evidence="6" id="KW-1185">Reference proteome</keyword>
<evidence type="ECO:0000256" key="1">
    <source>
        <dbReference type="ARBA" id="ARBA00022723"/>
    </source>
</evidence>
<dbReference type="Gene3D" id="2.30.40.10">
    <property type="entry name" value="Urease, subunit C, domain 1"/>
    <property type="match status" value="1"/>
</dbReference>
<evidence type="ECO:0000313" key="6">
    <source>
        <dbReference type="Proteomes" id="UP000039324"/>
    </source>
</evidence>
<dbReference type="InterPro" id="IPR006680">
    <property type="entry name" value="Amidohydro-rel"/>
</dbReference>
<dbReference type="PANTHER" id="PTHR43794:SF11">
    <property type="entry name" value="AMIDOHYDROLASE-RELATED DOMAIN-CONTAINING PROTEIN"/>
    <property type="match status" value="1"/>
</dbReference>
<dbReference type="OMA" id="WLVPVEP"/>
<gene>
    <name evidence="5" type="ORF">PBRA_006561</name>
</gene>
<dbReference type="GO" id="GO:0019239">
    <property type="term" value="F:deaminase activity"/>
    <property type="evidence" value="ECO:0007669"/>
    <property type="project" value="UniProtKB-ARBA"/>
</dbReference>
<evidence type="ECO:0000259" key="4">
    <source>
        <dbReference type="Pfam" id="PF01979"/>
    </source>
</evidence>
<dbReference type="InterPro" id="IPR011059">
    <property type="entry name" value="Metal-dep_hydrolase_composite"/>
</dbReference>
<dbReference type="CDD" id="cd01298">
    <property type="entry name" value="ATZ_TRZ_like"/>
    <property type="match status" value="1"/>
</dbReference>
<keyword evidence="1" id="KW-0479">Metal-binding</keyword>
<dbReference type="InterPro" id="IPR032466">
    <property type="entry name" value="Metal_Hydrolase"/>
</dbReference>
<feature type="domain" description="Amidohydrolase-related" evidence="4">
    <location>
        <begin position="69"/>
        <end position="447"/>
    </location>
</feature>
<organism evidence="5 6">
    <name type="scientific">Plasmodiophora brassicae</name>
    <name type="common">Clubroot disease agent</name>
    <dbReference type="NCBI Taxonomy" id="37360"/>
    <lineage>
        <taxon>Eukaryota</taxon>
        <taxon>Sar</taxon>
        <taxon>Rhizaria</taxon>
        <taxon>Endomyxa</taxon>
        <taxon>Phytomyxea</taxon>
        <taxon>Plasmodiophorida</taxon>
        <taxon>Plasmodiophoridae</taxon>
        <taxon>Plasmodiophora</taxon>
    </lineage>
</organism>
<accession>A0A0G4IT91</accession>
<proteinExistence type="predicted"/>
<protein>
    <recommendedName>
        <fullName evidence="4">Amidohydrolase-related domain-containing protein</fullName>
    </recommendedName>
</protein>
<dbReference type="AlphaFoldDB" id="A0A0G4IT91"/>
<sequence>MCVADVDARQRVDLIIRARYVCLVRPAAVLEHTSIVIDQGRIVDLLNNDDERLRKYAPGSVEDLSRSHIVLPGLINAHTHLGMTNMRGLADDLRLIDWLSKHVWPVELSLVDEQFCRDGADLGIAEAIRSGTTCVNDMYFFPEATAASCDAAGIRAIGSVNAPLRRRRRLNHMHTVSGAVFDFPSPYGSGPEEYRTKGHKLHKQYAAHDRIRTAASAHAPYTCSDCVLETVAQDSTAFSIPIHVHLHETRAEVEDSHTLNRDSHLCHRSDQTCRPLANFHRLGLVTRRLVAVHMTHLNDQEIDLLRQCNSSVVHCPSSNLKLASGFCPAYKLLAAGVNVALGTDSSCSNNRLDMFAEMKLAALLAKGLSDDPSAIPAQTALEMATINGAKALGIENNVGSIECGKVADLIAVDSDCIGMTPMFDVVSHLVYAATGANVTHSWVNGKPILRGGHLLTLDESSIKARSAVWRKKIIEVQRQASNEVPVA</sequence>
<dbReference type="GO" id="GO:0016814">
    <property type="term" value="F:hydrolase activity, acting on carbon-nitrogen (but not peptide) bonds, in cyclic amidines"/>
    <property type="evidence" value="ECO:0007669"/>
    <property type="project" value="UniProtKB-ARBA"/>
</dbReference>
<evidence type="ECO:0000256" key="2">
    <source>
        <dbReference type="ARBA" id="ARBA00022801"/>
    </source>
</evidence>
<dbReference type="FunFam" id="3.20.20.140:FF:000014">
    <property type="entry name" value="5-methylthioadenosine/S-adenosylhomocysteine deaminase"/>
    <property type="match status" value="1"/>
</dbReference>